<evidence type="ECO:0000313" key="1">
    <source>
        <dbReference type="EMBL" id="EAY82904.1"/>
    </source>
</evidence>
<reference evidence="1 2" key="1">
    <citation type="journal article" date="2005" name="PLoS Biol.">
        <title>The genomes of Oryza sativa: a history of duplications.</title>
        <authorList>
            <person name="Yu J."/>
            <person name="Wang J."/>
            <person name="Lin W."/>
            <person name="Li S."/>
            <person name="Li H."/>
            <person name="Zhou J."/>
            <person name="Ni P."/>
            <person name="Dong W."/>
            <person name="Hu S."/>
            <person name="Zeng C."/>
            <person name="Zhang J."/>
            <person name="Zhang Y."/>
            <person name="Li R."/>
            <person name="Xu Z."/>
            <person name="Li S."/>
            <person name="Li X."/>
            <person name="Zheng H."/>
            <person name="Cong L."/>
            <person name="Lin L."/>
            <person name="Yin J."/>
            <person name="Geng J."/>
            <person name="Li G."/>
            <person name="Shi J."/>
            <person name="Liu J."/>
            <person name="Lv H."/>
            <person name="Li J."/>
            <person name="Wang J."/>
            <person name="Deng Y."/>
            <person name="Ran L."/>
            <person name="Shi X."/>
            <person name="Wang X."/>
            <person name="Wu Q."/>
            <person name="Li C."/>
            <person name="Ren X."/>
            <person name="Wang J."/>
            <person name="Wang X."/>
            <person name="Li D."/>
            <person name="Liu D."/>
            <person name="Zhang X."/>
            <person name="Ji Z."/>
            <person name="Zhao W."/>
            <person name="Sun Y."/>
            <person name="Zhang Z."/>
            <person name="Bao J."/>
            <person name="Han Y."/>
            <person name="Dong L."/>
            <person name="Ji J."/>
            <person name="Chen P."/>
            <person name="Wu S."/>
            <person name="Liu J."/>
            <person name="Xiao Y."/>
            <person name="Bu D."/>
            <person name="Tan J."/>
            <person name="Yang L."/>
            <person name="Ye C."/>
            <person name="Zhang J."/>
            <person name="Xu J."/>
            <person name="Zhou Y."/>
            <person name="Yu Y."/>
            <person name="Zhang B."/>
            <person name="Zhuang S."/>
            <person name="Wei H."/>
            <person name="Liu B."/>
            <person name="Lei M."/>
            <person name="Yu H."/>
            <person name="Li Y."/>
            <person name="Xu H."/>
            <person name="Wei S."/>
            <person name="He X."/>
            <person name="Fang L."/>
            <person name="Zhang Z."/>
            <person name="Zhang Y."/>
            <person name="Huang X."/>
            <person name="Su Z."/>
            <person name="Tong W."/>
            <person name="Li J."/>
            <person name="Tong Z."/>
            <person name="Li S."/>
            <person name="Ye J."/>
            <person name="Wang L."/>
            <person name="Fang L."/>
            <person name="Lei T."/>
            <person name="Chen C."/>
            <person name="Chen H."/>
            <person name="Xu Z."/>
            <person name="Li H."/>
            <person name="Huang H."/>
            <person name="Zhang F."/>
            <person name="Xu H."/>
            <person name="Li N."/>
            <person name="Zhao C."/>
            <person name="Li S."/>
            <person name="Dong L."/>
            <person name="Huang Y."/>
            <person name="Li L."/>
            <person name="Xi Y."/>
            <person name="Qi Q."/>
            <person name="Li W."/>
            <person name="Zhang B."/>
            <person name="Hu W."/>
            <person name="Zhang Y."/>
            <person name="Tian X."/>
            <person name="Jiao Y."/>
            <person name="Liang X."/>
            <person name="Jin J."/>
            <person name="Gao L."/>
            <person name="Zheng W."/>
            <person name="Hao B."/>
            <person name="Liu S."/>
            <person name="Wang W."/>
            <person name="Yuan L."/>
            <person name="Cao M."/>
            <person name="McDermott J."/>
            <person name="Samudrala R."/>
            <person name="Wang J."/>
            <person name="Wong G.K."/>
            <person name="Yang H."/>
        </authorList>
    </citation>
    <scope>NUCLEOTIDE SEQUENCE [LARGE SCALE GENOMIC DNA]</scope>
    <source>
        <strain evidence="2">cv. 93-11</strain>
    </source>
</reference>
<dbReference type="Proteomes" id="UP000007015">
    <property type="component" value="Chromosome 12"/>
</dbReference>
<protein>
    <submittedName>
        <fullName evidence="1">Uncharacterized protein</fullName>
    </submittedName>
</protein>
<accession>A2ZJX0</accession>
<name>A2ZJX0_ORYSI</name>
<organism evidence="1 2">
    <name type="scientific">Oryza sativa subsp. indica</name>
    <name type="common">Rice</name>
    <dbReference type="NCBI Taxonomy" id="39946"/>
    <lineage>
        <taxon>Eukaryota</taxon>
        <taxon>Viridiplantae</taxon>
        <taxon>Streptophyta</taxon>
        <taxon>Embryophyta</taxon>
        <taxon>Tracheophyta</taxon>
        <taxon>Spermatophyta</taxon>
        <taxon>Magnoliopsida</taxon>
        <taxon>Liliopsida</taxon>
        <taxon>Poales</taxon>
        <taxon>Poaceae</taxon>
        <taxon>BOP clade</taxon>
        <taxon>Oryzoideae</taxon>
        <taxon>Oryzeae</taxon>
        <taxon>Oryzinae</taxon>
        <taxon>Oryza</taxon>
        <taxon>Oryza sativa</taxon>
    </lineage>
</organism>
<proteinExistence type="predicted"/>
<dbReference type="AlphaFoldDB" id="A2ZJX0"/>
<evidence type="ECO:0000313" key="2">
    <source>
        <dbReference type="Proteomes" id="UP000007015"/>
    </source>
</evidence>
<gene>
    <name evidence="1" type="ORF">OsI_38117</name>
</gene>
<dbReference type="EMBL" id="CM000137">
    <property type="protein sequence ID" value="EAY82904.1"/>
    <property type="molecule type" value="Genomic_DNA"/>
</dbReference>
<keyword evidence="2" id="KW-1185">Reference proteome</keyword>
<sequence length="105" mass="11962">MPSLAWSLFFSENYDKFNHKLKFLLGYEPIVGLEFCNPLFVSQSSRNRLQSPPPTVKEKKSDGDASILKTRLTNYLTILHALQERGALLVLGRQLAERAIRVQTV</sequence>
<dbReference type="Gramene" id="BGIOSGA036304-TA">
    <property type="protein sequence ID" value="BGIOSGA036304-PA"/>
    <property type="gene ID" value="BGIOSGA036304"/>
</dbReference>
<dbReference type="HOGENOM" id="CLU_2241055_0_0_1"/>